<dbReference type="AlphaFoldDB" id="A0A919K480"/>
<comment type="caution">
    <text evidence="1">The sequence shown here is derived from an EMBL/GenBank/DDBJ whole genome shotgun (WGS) entry which is preliminary data.</text>
</comment>
<reference evidence="1" key="1">
    <citation type="submission" date="2021-01" db="EMBL/GenBank/DDBJ databases">
        <title>Whole genome shotgun sequence of Actinoplanes rishiriensis NBRC 108556.</title>
        <authorList>
            <person name="Komaki H."/>
            <person name="Tamura T."/>
        </authorList>
    </citation>
    <scope>NUCLEOTIDE SEQUENCE</scope>
    <source>
        <strain evidence="1">NBRC 108556</strain>
    </source>
</reference>
<dbReference type="Pfam" id="PF19850">
    <property type="entry name" value="DUF6325"/>
    <property type="match status" value="1"/>
</dbReference>
<organism evidence="1 2">
    <name type="scientific">Paractinoplanes rishiriensis</name>
    <dbReference type="NCBI Taxonomy" id="1050105"/>
    <lineage>
        <taxon>Bacteria</taxon>
        <taxon>Bacillati</taxon>
        <taxon>Actinomycetota</taxon>
        <taxon>Actinomycetes</taxon>
        <taxon>Micromonosporales</taxon>
        <taxon>Micromonosporaceae</taxon>
        <taxon>Paractinoplanes</taxon>
    </lineage>
</organism>
<evidence type="ECO:0000313" key="2">
    <source>
        <dbReference type="Proteomes" id="UP000636960"/>
    </source>
</evidence>
<proteinExistence type="predicted"/>
<gene>
    <name evidence="1" type="ORF">Ari01nite_59440</name>
</gene>
<dbReference type="EMBL" id="BOMV01000063">
    <property type="protein sequence ID" value="GIE98479.1"/>
    <property type="molecule type" value="Genomic_DNA"/>
</dbReference>
<dbReference type="InterPro" id="IPR046288">
    <property type="entry name" value="DUF6325"/>
</dbReference>
<name>A0A919K480_9ACTN</name>
<sequence length="142" mass="14867">MLEAMALGPLELIVLSFPAQRLNDGVLATLELLTREPSVRVVDVLVVRTDAVGGACGVELNELAGLVGDPAEFARLATGLITETDIDEVGTIVDHDTDALAVLVEHLWVSDLATRVATTDGTVLALLHIPAVQEVLAAVGPR</sequence>
<accession>A0A919K480</accession>
<dbReference type="Proteomes" id="UP000636960">
    <property type="component" value="Unassembled WGS sequence"/>
</dbReference>
<keyword evidence="2" id="KW-1185">Reference proteome</keyword>
<protein>
    <submittedName>
        <fullName evidence="1">Uncharacterized protein</fullName>
    </submittedName>
</protein>
<evidence type="ECO:0000313" key="1">
    <source>
        <dbReference type="EMBL" id="GIE98479.1"/>
    </source>
</evidence>